<feature type="region of interest" description="Disordered" evidence="1">
    <location>
        <begin position="279"/>
        <end position="309"/>
    </location>
</feature>
<sequence>MARYLIRVRLQWEKVPAQLTRFPNASPHGPKASLLVDWDNKIWVARENWQELRDFLKEPVVTGSVNTSLTRGKTVPLLGRRNDPVLILDYFDLSGSAPALEGNAFWSKQPSNPNLYALRTYWWRVRDVSIMSPYDRLAEMIDIACTDPALREDLEKHLGAFANPVILLPMAGIFLVFVGAEYLGGAAFVYAVQAILGVGNLAADVAEYESHFRQLNKILLEPRREERDLKYGAKLIKEILVRLLQDLVMALGIHALGLIVRKLCAAFMEIAPEEWRTKAKDKHAEAQSKAARNKATRHGYGGEHHLKDPNNVQMTHAEVKAHSDAARDSFQVIVVREGSEARTQIARSQVWHGSKHTWLKAKSSDGFHGFVCLEKGDWSHDLKPAGTYNTGDLLGISKEIDNYVQPGGQGQTRRLPMYELPTDGRKIPDIDYENAGAGKAMMQGHYLVDLGTHNGKQKFMVVNKTQGPIAADVDIAARIDPHAKGPGHYASMDTDPKVRNPEDSAVLEYDINRRVWEYADEYTNRPTTSANHGGRTGSAGHAAMQDARGKGHWKPFEKNGDWIDERLVVFLPVKSRTGRPSAQMFVINNWADLQSFWKANHWEWPRTWNK</sequence>
<organism evidence="3 4">
    <name type="scientific">Roseibium album</name>
    <dbReference type="NCBI Taxonomy" id="311410"/>
    <lineage>
        <taxon>Bacteria</taxon>
        <taxon>Pseudomonadati</taxon>
        <taxon>Pseudomonadota</taxon>
        <taxon>Alphaproteobacteria</taxon>
        <taxon>Hyphomicrobiales</taxon>
        <taxon>Stappiaceae</taxon>
        <taxon>Roseibium</taxon>
    </lineage>
</organism>
<reference evidence="4" key="1">
    <citation type="submission" date="2015-07" db="EMBL/GenBank/DDBJ databases">
        <authorList>
            <person name="Rodrigo-Torres Lidia"/>
            <person name="Arahal R.David."/>
        </authorList>
    </citation>
    <scope>NUCLEOTIDE SEQUENCE [LARGE SCALE GENOMIC DNA]</scope>
    <source>
        <strain evidence="4">CECT 5096</strain>
    </source>
</reference>
<evidence type="ECO:0000313" key="4">
    <source>
        <dbReference type="Proteomes" id="UP000049983"/>
    </source>
</evidence>
<dbReference type="AlphaFoldDB" id="A0A0M7ARA6"/>
<keyword evidence="2" id="KW-0812">Transmembrane</keyword>
<keyword evidence="2" id="KW-0472">Membrane</keyword>
<gene>
    <name evidence="3" type="ORF">LA5096_05098</name>
</gene>
<protein>
    <submittedName>
        <fullName evidence="3">Uncharacterized protein</fullName>
    </submittedName>
</protein>
<dbReference type="Proteomes" id="UP000049983">
    <property type="component" value="Unassembled WGS sequence"/>
</dbReference>
<feature type="transmembrane region" description="Helical" evidence="2">
    <location>
        <begin position="158"/>
        <end position="177"/>
    </location>
</feature>
<name>A0A0M7ARA6_9HYPH</name>
<dbReference type="EMBL" id="CXWC01000013">
    <property type="protein sequence ID" value="CTQ77331.1"/>
    <property type="molecule type" value="Genomic_DNA"/>
</dbReference>
<dbReference type="GeneID" id="97672362"/>
<accession>A0A0M7ARA6</accession>
<keyword evidence="2" id="KW-1133">Transmembrane helix</keyword>
<evidence type="ECO:0000256" key="2">
    <source>
        <dbReference type="SAM" id="Phobius"/>
    </source>
</evidence>
<proteinExistence type="predicted"/>
<dbReference type="RefSeq" id="WP_055117721.1">
    <property type="nucleotide sequence ID" value="NZ_CANKXR010000004.1"/>
</dbReference>
<evidence type="ECO:0000313" key="3">
    <source>
        <dbReference type="EMBL" id="CTQ77331.1"/>
    </source>
</evidence>
<keyword evidence="4" id="KW-1185">Reference proteome</keyword>
<evidence type="ECO:0000256" key="1">
    <source>
        <dbReference type="SAM" id="MobiDB-lite"/>
    </source>
</evidence>